<dbReference type="EMBL" id="PDXA01000097">
    <property type="protein sequence ID" value="RYN25197.1"/>
    <property type="molecule type" value="Genomic_DNA"/>
</dbReference>
<proteinExistence type="predicted"/>
<accession>A0A4V1WKY4</accession>
<evidence type="ECO:0000313" key="2">
    <source>
        <dbReference type="Proteomes" id="UP000292402"/>
    </source>
</evidence>
<gene>
    <name evidence="1" type="ORF">AA0114_g12717</name>
</gene>
<protein>
    <submittedName>
        <fullName evidence="1">Uncharacterized protein</fullName>
    </submittedName>
</protein>
<name>A0A4V1WKY4_9PLEO</name>
<reference evidence="2" key="1">
    <citation type="journal article" date="2019" name="bioRxiv">
        <title>Genomics, evolutionary history and diagnostics of the Alternaria alternata species group including apple and Asian pear pathotypes.</title>
        <authorList>
            <person name="Armitage A.D."/>
            <person name="Cockerton H.M."/>
            <person name="Sreenivasaprasad S."/>
            <person name="Woodhall J.W."/>
            <person name="Lane C.R."/>
            <person name="Harrison R.J."/>
            <person name="Clarkson J.P."/>
        </authorList>
    </citation>
    <scope>NUCLEOTIDE SEQUENCE [LARGE SCALE GENOMIC DNA]</scope>
    <source>
        <strain evidence="2">FERA 1082</strain>
    </source>
</reference>
<organism evidence="1 2">
    <name type="scientific">Alternaria tenuissima</name>
    <dbReference type="NCBI Taxonomy" id="119927"/>
    <lineage>
        <taxon>Eukaryota</taxon>
        <taxon>Fungi</taxon>
        <taxon>Dikarya</taxon>
        <taxon>Ascomycota</taxon>
        <taxon>Pezizomycotina</taxon>
        <taxon>Dothideomycetes</taxon>
        <taxon>Pleosporomycetidae</taxon>
        <taxon>Pleosporales</taxon>
        <taxon>Pleosporineae</taxon>
        <taxon>Pleosporaceae</taxon>
        <taxon>Alternaria</taxon>
        <taxon>Alternaria sect. Alternaria</taxon>
        <taxon>Alternaria alternata complex</taxon>
    </lineage>
</organism>
<dbReference type="AlphaFoldDB" id="A0A4V1WKY4"/>
<evidence type="ECO:0000313" key="1">
    <source>
        <dbReference type="EMBL" id="RYN25197.1"/>
    </source>
</evidence>
<dbReference type="Proteomes" id="UP000292402">
    <property type="component" value="Unassembled WGS sequence"/>
</dbReference>
<comment type="caution">
    <text evidence="1">The sequence shown here is derived from an EMBL/GenBank/DDBJ whole genome shotgun (WGS) entry which is preliminary data.</text>
</comment>
<sequence>MPQEIRDQIYALLLCSFGPPKQILKRLRFPLNVTVHRTHTAILLFNHEVHREAYDTMVKTNRFIVIRTNTALSLIKLIKASTVTVVTTNAQHISQFDGYLLDVTLSESKSSPKSSDEPRMSAMILLRDLPSFCETLNRSIADTAVTVDVKVAPLLEEPIPVYKDTLHVFISQELQRSLLAPFSAYIRAVPDVRVHGHVSPQLAITTVKDMRKDEWSDPREFLQKIVI</sequence>